<feature type="compositionally biased region" description="Low complexity" evidence="1">
    <location>
        <begin position="53"/>
        <end position="74"/>
    </location>
</feature>
<protein>
    <submittedName>
        <fullName evidence="3">Uncharacterized protein</fullName>
    </submittedName>
</protein>
<accession>A0A914X384</accession>
<keyword evidence="2" id="KW-1185">Reference proteome</keyword>
<evidence type="ECO:0000313" key="3">
    <source>
        <dbReference type="WBParaSite" id="PSAMB.scaffold629size45195.g7549.t1"/>
    </source>
</evidence>
<name>A0A914X384_9BILA</name>
<reference evidence="3" key="1">
    <citation type="submission" date="2022-11" db="UniProtKB">
        <authorList>
            <consortium name="WormBaseParasite"/>
        </authorList>
    </citation>
    <scope>IDENTIFICATION</scope>
</reference>
<evidence type="ECO:0000256" key="1">
    <source>
        <dbReference type="SAM" id="MobiDB-lite"/>
    </source>
</evidence>
<dbReference type="AlphaFoldDB" id="A0A914X384"/>
<dbReference type="WBParaSite" id="PSAMB.scaffold629size45195.g7549.t1">
    <property type="protein sequence ID" value="PSAMB.scaffold629size45195.g7549.t1"/>
    <property type="gene ID" value="PSAMB.scaffold629size45195.g7549"/>
</dbReference>
<feature type="region of interest" description="Disordered" evidence="1">
    <location>
        <begin position="53"/>
        <end position="75"/>
    </location>
</feature>
<organism evidence="2 3">
    <name type="scientific">Plectus sambesii</name>
    <dbReference type="NCBI Taxonomy" id="2011161"/>
    <lineage>
        <taxon>Eukaryota</taxon>
        <taxon>Metazoa</taxon>
        <taxon>Ecdysozoa</taxon>
        <taxon>Nematoda</taxon>
        <taxon>Chromadorea</taxon>
        <taxon>Plectida</taxon>
        <taxon>Plectina</taxon>
        <taxon>Plectoidea</taxon>
        <taxon>Plectidae</taxon>
        <taxon>Plectus</taxon>
    </lineage>
</organism>
<proteinExistence type="predicted"/>
<sequence>MGSGSGGSQQSTTMRRGNCMQQLGCELDMATVDLEAIVMATQSCMMMTPPSSATMMTNQQQGSTMTSTSSPAMTGLHPQDCQCLRNAGVQITCNTMGSNQATMTQMNNRGRRSNF</sequence>
<evidence type="ECO:0000313" key="2">
    <source>
        <dbReference type="Proteomes" id="UP000887566"/>
    </source>
</evidence>
<dbReference type="Proteomes" id="UP000887566">
    <property type="component" value="Unplaced"/>
</dbReference>